<keyword evidence="2" id="KW-1185">Reference proteome</keyword>
<dbReference type="EMBL" id="JAQIFT010000029">
    <property type="protein sequence ID" value="MDA3731195.1"/>
    <property type="molecule type" value="Genomic_DNA"/>
</dbReference>
<dbReference type="AlphaFoldDB" id="A0AA42J098"/>
<accession>A0AA42J098</accession>
<reference evidence="1" key="1">
    <citation type="journal article" date="2023" name="Int. J. Syst. Evol. Microbiol.">
        <title>&lt;i&gt;Holtiella tumoricola&lt;/i&gt; gen. nov. sp. nov., isolated from a human clinical sample.</title>
        <authorList>
            <person name="Allen-Vercoe E."/>
            <person name="Daigneault M.C."/>
            <person name="Vancuren S.J."/>
            <person name="Cochrane K."/>
            <person name="O'Neal L.L."/>
            <person name="Sankaranarayanan K."/>
            <person name="Lawson P.A."/>
        </authorList>
    </citation>
    <scope>NUCLEOTIDE SEQUENCE</scope>
    <source>
        <strain evidence="1">CC70A</strain>
    </source>
</reference>
<dbReference type="RefSeq" id="WP_271011617.1">
    <property type="nucleotide sequence ID" value="NZ_JAQIFT010000029.1"/>
</dbReference>
<name>A0AA42J098_9FIRM</name>
<sequence>MAATAHKLELYDDASYLSAAAGEKFMKSCPGITNNQNHKAQELFQDMSTLMKVQRSKNDIKFLGKVNYNNRYGDSYIEATQQESLRRLKIACDIKEDIYIYWNCG</sequence>
<organism evidence="1 2">
    <name type="scientific">Holtiella tumoricola</name>
    <dbReference type="NCBI Taxonomy" id="3018743"/>
    <lineage>
        <taxon>Bacteria</taxon>
        <taxon>Bacillati</taxon>
        <taxon>Bacillota</taxon>
        <taxon>Clostridia</taxon>
        <taxon>Lachnospirales</taxon>
        <taxon>Cellulosilyticaceae</taxon>
        <taxon>Holtiella</taxon>
    </lineage>
</organism>
<gene>
    <name evidence="1" type="ORF">PBV87_06805</name>
</gene>
<proteinExistence type="predicted"/>
<evidence type="ECO:0000313" key="2">
    <source>
        <dbReference type="Proteomes" id="UP001169242"/>
    </source>
</evidence>
<dbReference type="Proteomes" id="UP001169242">
    <property type="component" value="Unassembled WGS sequence"/>
</dbReference>
<comment type="caution">
    <text evidence="1">The sequence shown here is derived from an EMBL/GenBank/DDBJ whole genome shotgun (WGS) entry which is preliminary data.</text>
</comment>
<protein>
    <submittedName>
        <fullName evidence="1">Uncharacterized protein</fullName>
    </submittedName>
</protein>
<evidence type="ECO:0000313" key="1">
    <source>
        <dbReference type="EMBL" id="MDA3731195.1"/>
    </source>
</evidence>